<name>A0AA43G1W4_VIBSP</name>
<dbReference type="RefSeq" id="WP_132815964.1">
    <property type="nucleotide sequence ID" value="NZ_JAKMYX010000159.1"/>
</dbReference>
<dbReference type="EMBL" id="JAKMYX010000159">
    <property type="protein sequence ID" value="MDH5924079.1"/>
    <property type="molecule type" value="Genomic_DNA"/>
</dbReference>
<gene>
    <name evidence="3" type="ORF">L8R85_24000</name>
</gene>
<evidence type="ECO:0000313" key="4">
    <source>
        <dbReference type="Proteomes" id="UP001159663"/>
    </source>
</evidence>
<evidence type="ECO:0000259" key="2">
    <source>
        <dbReference type="Pfam" id="PF20469"/>
    </source>
</evidence>
<dbReference type="InterPro" id="IPR027417">
    <property type="entry name" value="P-loop_NTPase"/>
</dbReference>
<dbReference type="SUPFAM" id="SSF52540">
    <property type="entry name" value="P-loop containing nucleoside triphosphate hydrolases"/>
    <property type="match status" value="1"/>
</dbReference>
<dbReference type="InterPro" id="IPR051396">
    <property type="entry name" value="Bact_Antivir_Def_Nuclease"/>
</dbReference>
<dbReference type="AlphaFoldDB" id="A0AA43G1W4"/>
<comment type="caution">
    <text evidence="3">The sequence shown here is derived from an EMBL/GenBank/DDBJ whole genome shotgun (WGS) entry which is preliminary data.</text>
</comment>
<dbReference type="CDD" id="cd01026">
    <property type="entry name" value="TOPRIM_OLD"/>
    <property type="match status" value="1"/>
</dbReference>
<protein>
    <submittedName>
        <fullName evidence="3">AAA family ATPase</fullName>
    </submittedName>
</protein>
<sequence>MEIEKVELIGFRNFSRSTINFNANTLILGANDVGKTNLIFALRLLLDRSLSERDIEPQTTDFYIDSNGQQVSDFEINLFFKNVCEDSARSILRGHVSEYDTTVFSFRAKLSGDYQILTGSSMDDLQEANSRFYLKAISLKYVQSRRDLKRFIESEKKHLLKIAKEERPEQEVKNDDTHTSLISKSLTTINSQIKNLNYVRQSTSLVNEELKSLSHLNSGYRVTLDTGAIQVQQFIDNLQLGAEKNGAPLLLGGDGRDNQILLALWKAKSEREYDPQHHVTFYCVEEPEAHLHPHQQRRLASYLNESLCGQVLITTHSPQVVEQFKPSSIIRLYIDKDTSVAASEGCSQCINDAWDDLGYRMSILPAEAFFSSCVLLVEGPSEKLLYQEMSKEIDKCLDYFNVSIISVDGVQFKVYTQILSAMGIPYVVRTDNDVSKVPHKDERTLAGFNRCIEIANMTIPIPPIARVGLDETPESIASSDVWKDYSKLLNPRGLFVARVDLETDLYDELALEMEEFSGSNDKLKAINYLKSSKAINMRQFISRYRSSLAKIENGELAKPLLQAIERAKGL</sequence>
<evidence type="ECO:0000313" key="3">
    <source>
        <dbReference type="EMBL" id="MDH5924079.1"/>
    </source>
</evidence>
<reference evidence="3" key="1">
    <citation type="submission" date="2022-01" db="EMBL/GenBank/DDBJ databases">
        <title>Vibrio aestuarianus Clade A and Clade B isolates are associated with Pacific oyster (Crassostrea gigas) disease outbreaks across Ireland.</title>
        <authorList>
            <person name="Coyle N."/>
            <person name="O'Toole C."/>
            <person name="Thomas J.C.L."/>
            <person name="Ryder D."/>
            <person name="Cheslett D."/>
            <person name="Feist S."/>
            <person name="Bean T."/>
            <person name="Joseph A."/>
            <person name="Waina A."/>
            <person name="Feil E."/>
            <person name="Verner-Jeffreys D.W."/>
        </authorList>
    </citation>
    <scope>NUCLEOTIDE SEQUENCE</scope>
    <source>
        <strain evidence="3">S/17/14 A</strain>
    </source>
</reference>
<organism evidence="3 4">
    <name type="scientific">Vibrio splendidus</name>
    <dbReference type="NCBI Taxonomy" id="29497"/>
    <lineage>
        <taxon>Bacteria</taxon>
        <taxon>Pseudomonadati</taxon>
        <taxon>Pseudomonadota</taxon>
        <taxon>Gammaproteobacteria</taxon>
        <taxon>Vibrionales</taxon>
        <taxon>Vibrionaceae</taxon>
        <taxon>Vibrio</taxon>
    </lineage>
</organism>
<dbReference type="PANTHER" id="PTHR43581">
    <property type="entry name" value="ATP/GTP PHOSPHATASE"/>
    <property type="match status" value="1"/>
</dbReference>
<dbReference type="InterPro" id="IPR034139">
    <property type="entry name" value="TOPRIM_OLD"/>
</dbReference>
<proteinExistence type="predicted"/>
<feature type="domain" description="Endonuclease GajA/Old nuclease/RecF-like AAA" evidence="1">
    <location>
        <begin position="1"/>
        <end position="321"/>
    </location>
</feature>
<feature type="domain" description="OLD protein-like TOPRIM" evidence="2">
    <location>
        <begin position="369"/>
        <end position="433"/>
    </location>
</feature>
<dbReference type="Pfam" id="PF13175">
    <property type="entry name" value="AAA_15"/>
    <property type="match status" value="1"/>
</dbReference>
<dbReference type="PANTHER" id="PTHR43581:SF4">
    <property type="entry name" value="ATP_GTP PHOSPHATASE"/>
    <property type="match status" value="1"/>
</dbReference>
<dbReference type="InterPro" id="IPR041685">
    <property type="entry name" value="AAA_GajA/Old/RecF-like"/>
</dbReference>
<dbReference type="Gene3D" id="3.40.50.300">
    <property type="entry name" value="P-loop containing nucleotide triphosphate hydrolases"/>
    <property type="match status" value="1"/>
</dbReference>
<evidence type="ECO:0000259" key="1">
    <source>
        <dbReference type="Pfam" id="PF13175"/>
    </source>
</evidence>
<dbReference type="Pfam" id="PF20469">
    <property type="entry name" value="OLD-like_TOPRIM"/>
    <property type="match status" value="1"/>
</dbReference>
<accession>A0AA43G1W4</accession>
<dbReference type="Proteomes" id="UP001159663">
    <property type="component" value="Unassembled WGS sequence"/>
</dbReference>